<name>A0A645DUR3_9ZZZZ</name>
<evidence type="ECO:0000256" key="2">
    <source>
        <dbReference type="SAM" id="Phobius"/>
    </source>
</evidence>
<keyword evidence="2" id="KW-0812">Transmembrane</keyword>
<evidence type="ECO:0000256" key="1">
    <source>
        <dbReference type="SAM" id="Coils"/>
    </source>
</evidence>
<dbReference type="Pfam" id="PF10066">
    <property type="entry name" value="DUF2304"/>
    <property type="match status" value="1"/>
</dbReference>
<gene>
    <name evidence="3" type="ORF">SDC9_140232</name>
</gene>
<protein>
    <submittedName>
        <fullName evidence="3">Uncharacterized protein</fullName>
    </submittedName>
</protein>
<organism evidence="3">
    <name type="scientific">bioreactor metagenome</name>
    <dbReference type="NCBI Taxonomy" id="1076179"/>
    <lineage>
        <taxon>unclassified sequences</taxon>
        <taxon>metagenomes</taxon>
        <taxon>ecological metagenomes</taxon>
    </lineage>
</organism>
<feature type="coiled-coil region" evidence="1">
    <location>
        <begin position="66"/>
        <end position="93"/>
    </location>
</feature>
<reference evidence="3" key="1">
    <citation type="submission" date="2019-08" db="EMBL/GenBank/DDBJ databases">
        <authorList>
            <person name="Kucharzyk K."/>
            <person name="Murdoch R.W."/>
            <person name="Higgins S."/>
            <person name="Loffler F."/>
        </authorList>
    </citation>
    <scope>NUCLEOTIDE SEQUENCE</scope>
</reference>
<feature type="transmembrane region" description="Helical" evidence="2">
    <location>
        <begin position="39"/>
        <end position="64"/>
    </location>
</feature>
<sequence>MQYAIIWLLSGAVLLLFALFPYIVLVMGDILKVLNPVNFVFLVILAFVMLILLSLSAVVSGFAVKIKALTQNAALLERRIRELEAQLADTPKEGNDPQDKTMC</sequence>
<dbReference type="AlphaFoldDB" id="A0A645DUR3"/>
<feature type="transmembrane region" description="Helical" evidence="2">
    <location>
        <begin position="7"/>
        <end position="27"/>
    </location>
</feature>
<proteinExistence type="predicted"/>
<accession>A0A645DUR3</accession>
<dbReference type="InterPro" id="IPR019277">
    <property type="entry name" value="DUF2304"/>
</dbReference>
<evidence type="ECO:0000313" key="3">
    <source>
        <dbReference type="EMBL" id="MPM93096.1"/>
    </source>
</evidence>
<dbReference type="EMBL" id="VSSQ01039944">
    <property type="protein sequence ID" value="MPM93096.1"/>
    <property type="molecule type" value="Genomic_DNA"/>
</dbReference>
<keyword evidence="2" id="KW-1133">Transmembrane helix</keyword>
<keyword evidence="2" id="KW-0472">Membrane</keyword>
<keyword evidence="1" id="KW-0175">Coiled coil</keyword>
<comment type="caution">
    <text evidence="3">The sequence shown here is derived from an EMBL/GenBank/DDBJ whole genome shotgun (WGS) entry which is preliminary data.</text>
</comment>